<evidence type="ECO:0000256" key="5">
    <source>
        <dbReference type="ARBA" id="ARBA00023136"/>
    </source>
</evidence>
<dbReference type="AlphaFoldDB" id="I4F1T8"/>
<dbReference type="HOGENOM" id="CLU_007946_20_1_11"/>
<evidence type="ECO:0000313" key="8">
    <source>
        <dbReference type="EMBL" id="CCH89601.1"/>
    </source>
</evidence>
<evidence type="ECO:0000256" key="1">
    <source>
        <dbReference type="ARBA" id="ARBA00004651"/>
    </source>
</evidence>
<feature type="transmembrane region" description="Helical" evidence="7">
    <location>
        <begin position="63"/>
        <end position="86"/>
    </location>
</feature>
<dbReference type="InterPro" id="IPR002293">
    <property type="entry name" value="AA/rel_permease1"/>
</dbReference>
<dbReference type="EMBL" id="FO203431">
    <property type="protein sequence ID" value="CCH89601.1"/>
    <property type="molecule type" value="Genomic_DNA"/>
</dbReference>
<keyword evidence="4 7" id="KW-1133">Transmembrane helix</keyword>
<evidence type="ECO:0000256" key="4">
    <source>
        <dbReference type="ARBA" id="ARBA00022989"/>
    </source>
</evidence>
<sequence>MATDNLSAVAPADAPPATPSGGSTLKGGALGLVGVLFMAVANAAPITAMTGNLPIAVGSGNGLAAPAGFLVATVVLTLFSIGFVAMARHITTAGGFYGFISHGLGPVWGMASGVLAAVAYVVFEGSLIGIFSYFANDALDQWFGWDVNWLLIAVVGIAVVGVLGYFDISVAAVVLGVFLVGEVLLLGALALSVLFQGGGPDGMVWSALNPVDAFRSLPAGGGLGLDEVVAGSAAIGLFFAFWSWVGFETTATYGEESRNPKKIVPRATLLAVIGLGLFYTFVSWMVIAGNGEAASLQFGAAADGIGMFTGLAADNLGGGWIVDVYLFLIVSGSFACALAFHNAASRYLFAIGRELPAMRRTLGAAHPTHGSPHIASLVQSVITLVLTVAFYLLTVGGDDPLTGAYVYEYGLLALMGTMAILIVQAICSVAVISYFHVKKVHPGNIWTTGVIPGIACLGMLYVVYLLFSNLSFAGGLASGSPFFHAMPYIVLAVFVLAGLGALWLRSRRPAVYAEIGRTVMADEHELV</sequence>
<comment type="subcellular location">
    <subcellularLocation>
        <location evidence="1">Cell membrane</location>
        <topology evidence="1">Multi-pass membrane protein</topology>
    </subcellularLocation>
</comment>
<evidence type="ECO:0000256" key="3">
    <source>
        <dbReference type="ARBA" id="ARBA00022692"/>
    </source>
</evidence>
<dbReference type="eggNOG" id="COG0531">
    <property type="taxonomic scope" value="Bacteria"/>
</dbReference>
<keyword evidence="9" id="KW-1185">Reference proteome</keyword>
<feature type="transmembrane region" description="Helical" evidence="7">
    <location>
        <begin position="449"/>
        <end position="473"/>
    </location>
</feature>
<organism evidence="8 9">
    <name type="scientific">Modestobacter italicus (strain DSM 44449 / CECT 9708 / BC 501)</name>
    <dbReference type="NCBI Taxonomy" id="2732864"/>
    <lineage>
        <taxon>Bacteria</taxon>
        <taxon>Bacillati</taxon>
        <taxon>Actinomycetota</taxon>
        <taxon>Actinomycetes</taxon>
        <taxon>Geodermatophilales</taxon>
        <taxon>Geodermatophilaceae</taxon>
        <taxon>Modestobacter</taxon>
    </lineage>
</organism>
<dbReference type="KEGG" id="mmar:MODMU_4204"/>
<feature type="transmembrane region" description="Helical" evidence="7">
    <location>
        <begin position="413"/>
        <end position="437"/>
    </location>
</feature>
<dbReference type="GO" id="GO:0022857">
    <property type="term" value="F:transmembrane transporter activity"/>
    <property type="evidence" value="ECO:0007669"/>
    <property type="project" value="InterPro"/>
</dbReference>
<evidence type="ECO:0000256" key="2">
    <source>
        <dbReference type="ARBA" id="ARBA00022475"/>
    </source>
</evidence>
<feature type="transmembrane region" description="Helical" evidence="7">
    <location>
        <begin position="107"/>
        <end position="135"/>
    </location>
</feature>
<feature type="transmembrane region" description="Helical" evidence="7">
    <location>
        <begin position="147"/>
        <end position="166"/>
    </location>
</feature>
<reference evidence="8 9" key="1">
    <citation type="journal article" date="2012" name="J. Bacteriol.">
        <title>Genome Sequence of Radiation-Resistant Modestobacter marinus Strain BC501, a Representative Actinobacterium That Thrives on Calcareous Stone Surfaces.</title>
        <authorList>
            <person name="Normand P."/>
            <person name="Gury J."/>
            <person name="Pujic P."/>
            <person name="Chouaia B."/>
            <person name="Crotti E."/>
            <person name="Brusetti L."/>
            <person name="Daffonchio D."/>
            <person name="Vacherie B."/>
            <person name="Barbe V."/>
            <person name="Medigue C."/>
            <person name="Calteau A."/>
            <person name="Ghodhbane-Gtari F."/>
            <person name="Essoussi I."/>
            <person name="Nouioui I."/>
            <person name="Abbassi-Ghozzi I."/>
            <person name="Gtari M."/>
        </authorList>
    </citation>
    <scope>NUCLEOTIDE SEQUENCE [LARGE SCALE GENOMIC DNA]</scope>
    <source>
        <strain evidence="9">BC 501</strain>
    </source>
</reference>
<dbReference type="InterPro" id="IPR050367">
    <property type="entry name" value="APC_superfamily"/>
</dbReference>
<feature type="transmembrane region" description="Helical" evidence="7">
    <location>
        <begin position="370"/>
        <end position="393"/>
    </location>
</feature>
<evidence type="ECO:0000313" key="9">
    <source>
        <dbReference type="Proteomes" id="UP000006461"/>
    </source>
</evidence>
<name>I4F1T8_MODI5</name>
<feature type="transmembrane region" description="Helical" evidence="7">
    <location>
        <begin position="29"/>
        <end position="51"/>
    </location>
</feature>
<gene>
    <name evidence="8" type="ordered locus">MODMU_4204</name>
</gene>
<evidence type="ECO:0000256" key="7">
    <source>
        <dbReference type="SAM" id="Phobius"/>
    </source>
</evidence>
<dbReference type="GO" id="GO:0005886">
    <property type="term" value="C:plasma membrane"/>
    <property type="evidence" value="ECO:0007669"/>
    <property type="project" value="UniProtKB-SubCell"/>
</dbReference>
<dbReference type="PATRIC" id="fig|477641.3.peg.3926"/>
<feature type="transmembrane region" description="Helical" evidence="7">
    <location>
        <begin position="173"/>
        <end position="195"/>
    </location>
</feature>
<evidence type="ECO:0000256" key="6">
    <source>
        <dbReference type="SAM" id="MobiDB-lite"/>
    </source>
</evidence>
<dbReference type="Pfam" id="PF13520">
    <property type="entry name" value="AA_permease_2"/>
    <property type="match status" value="1"/>
</dbReference>
<dbReference type="STRING" id="477641.MODMU_4204"/>
<feature type="transmembrane region" description="Helical" evidence="7">
    <location>
        <begin position="267"/>
        <end position="287"/>
    </location>
</feature>
<dbReference type="OrthoDB" id="137613at2"/>
<dbReference type="PIRSF" id="PIRSF006060">
    <property type="entry name" value="AA_transporter"/>
    <property type="match status" value="1"/>
</dbReference>
<dbReference type="PANTHER" id="PTHR42770">
    <property type="entry name" value="AMINO ACID TRANSPORTER-RELATED"/>
    <property type="match status" value="1"/>
</dbReference>
<feature type="transmembrane region" description="Helical" evidence="7">
    <location>
        <begin position="324"/>
        <end position="349"/>
    </location>
</feature>
<dbReference type="OMA" id="GCAYFAN"/>
<dbReference type="Gene3D" id="1.20.1740.10">
    <property type="entry name" value="Amino acid/polyamine transporter I"/>
    <property type="match status" value="1"/>
</dbReference>
<proteinExistence type="predicted"/>
<feature type="transmembrane region" description="Helical" evidence="7">
    <location>
        <begin position="485"/>
        <end position="504"/>
    </location>
</feature>
<keyword evidence="2" id="KW-1003">Cell membrane</keyword>
<feature type="transmembrane region" description="Helical" evidence="7">
    <location>
        <begin position="228"/>
        <end position="247"/>
    </location>
</feature>
<accession>I4F1T8</accession>
<dbReference type="PANTHER" id="PTHR42770:SF16">
    <property type="entry name" value="AMINO ACID PERMEASE"/>
    <property type="match status" value="1"/>
</dbReference>
<keyword evidence="3 7" id="KW-0812">Transmembrane</keyword>
<protein>
    <submittedName>
        <fullName evidence="8">Amino acid permease</fullName>
    </submittedName>
</protein>
<dbReference type="Proteomes" id="UP000006461">
    <property type="component" value="Chromosome"/>
</dbReference>
<keyword evidence="5 7" id="KW-0472">Membrane</keyword>
<feature type="region of interest" description="Disordered" evidence="6">
    <location>
        <begin position="1"/>
        <end position="21"/>
    </location>
</feature>